<comment type="caution">
    <text evidence="4">Lacks conserved residue(s) required for the propagation of feature annotation.</text>
</comment>
<feature type="active site" description="Proton acceptor" evidence="4">
    <location>
        <position position="178"/>
    </location>
</feature>
<evidence type="ECO:0000313" key="6">
    <source>
        <dbReference type="EMBL" id="CAK0840192.1"/>
    </source>
</evidence>
<evidence type="ECO:0000256" key="3">
    <source>
        <dbReference type="ARBA" id="ARBA00023098"/>
    </source>
</evidence>
<gene>
    <name evidence="6" type="ORF">PCOR1329_LOCUS35686</name>
</gene>
<dbReference type="Pfam" id="PF01734">
    <property type="entry name" value="Patatin"/>
    <property type="match status" value="1"/>
</dbReference>
<dbReference type="Gene3D" id="3.40.1090.10">
    <property type="entry name" value="Cytosolic phospholipase A2 catalytic domain"/>
    <property type="match status" value="2"/>
</dbReference>
<protein>
    <recommendedName>
        <fullName evidence="5">PNPLA domain-containing protein</fullName>
    </recommendedName>
</protein>
<sequence length="344" mass="37657">MSSNHPSLRQWLSKHEPFDCALNPSFLGVFAHTGCAGALQQQGLLRSLCGLAGASAGAHCGAIIASGSTVLDQTSSRPVLHDDLQSLLTLGDRRWQVLDPALGLGVLEGRGLEEEVSRIVKPTFEELNIPFACTAFSMWSRRTEILKSGPLPRAVRASCAVPVLIHPTSHERRKWLLDGGIGDPSGSVGLRALPEQPKRSLHIIVNRRVGMGLDSMWTRSLGPSQYGARREEVVTLRLNNPPTLFFGDSSFRQLGTAVELTADAVLRALDAPLQRGHEDRSRASRDSCGPPWRSLPFSGLREASRHHCWIRFEDRCRGGPPARRVPGADSWWSVCAAPYLGSWR</sequence>
<evidence type="ECO:0000256" key="2">
    <source>
        <dbReference type="ARBA" id="ARBA00022963"/>
    </source>
</evidence>
<dbReference type="PROSITE" id="PS51635">
    <property type="entry name" value="PNPLA"/>
    <property type="match status" value="1"/>
</dbReference>
<evidence type="ECO:0000313" key="7">
    <source>
        <dbReference type="Proteomes" id="UP001189429"/>
    </source>
</evidence>
<proteinExistence type="predicted"/>
<comment type="caution">
    <text evidence="6">The sequence shown here is derived from an EMBL/GenBank/DDBJ whole genome shotgun (WGS) entry which is preliminary data.</text>
</comment>
<feature type="short sequence motif" description="GXSXG" evidence="4">
    <location>
        <begin position="53"/>
        <end position="57"/>
    </location>
</feature>
<evidence type="ECO:0000256" key="1">
    <source>
        <dbReference type="ARBA" id="ARBA00022801"/>
    </source>
</evidence>
<dbReference type="InterPro" id="IPR002641">
    <property type="entry name" value="PNPLA_dom"/>
</dbReference>
<dbReference type="PANTHER" id="PTHR14226">
    <property type="entry name" value="NEUROPATHY TARGET ESTERASE/SWISS CHEESE D.MELANOGASTER"/>
    <property type="match status" value="1"/>
</dbReference>
<feature type="domain" description="PNPLA" evidence="5">
    <location>
        <begin position="20"/>
        <end position="191"/>
    </location>
</feature>
<name>A0ABN9T5E6_9DINO</name>
<reference evidence="6" key="1">
    <citation type="submission" date="2023-10" db="EMBL/GenBank/DDBJ databases">
        <authorList>
            <person name="Chen Y."/>
            <person name="Shah S."/>
            <person name="Dougan E. K."/>
            <person name="Thang M."/>
            <person name="Chan C."/>
        </authorList>
    </citation>
    <scope>NUCLEOTIDE SEQUENCE [LARGE SCALE GENOMIC DNA]</scope>
</reference>
<keyword evidence="7" id="KW-1185">Reference proteome</keyword>
<dbReference type="EMBL" id="CAUYUJ010014358">
    <property type="protein sequence ID" value="CAK0840192.1"/>
    <property type="molecule type" value="Genomic_DNA"/>
</dbReference>
<accession>A0ABN9T5E6</accession>
<feature type="active site" description="Nucleophile" evidence="4">
    <location>
        <position position="55"/>
    </location>
</feature>
<keyword evidence="1 4" id="KW-0378">Hydrolase</keyword>
<keyword evidence="2 4" id="KW-0442">Lipid degradation</keyword>
<keyword evidence="3 4" id="KW-0443">Lipid metabolism</keyword>
<evidence type="ECO:0000256" key="4">
    <source>
        <dbReference type="PROSITE-ProRule" id="PRU01161"/>
    </source>
</evidence>
<dbReference type="SUPFAM" id="SSF52151">
    <property type="entry name" value="FabD/lysophospholipase-like"/>
    <property type="match status" value="1"/>
</dbReference>
<organism evidence="6 7">
    <name type="scientific">Prorocentrum cordatum</name>
    <dbReference type="NCBI Taxonomy" id="2364126"/>
    <lineage>
        <taxon>Eukaryota</taxon>
        <taxon>Sar</taxon>
        <taxon>Alveolata</taxon>
        <taxon>Dinophyceae</taxon>
        <taxon>Prorocentrales</taxon>
        <taxon>Prorocentraceae</taxon>
        <taxon>Prorocentrum</taxon>
    </lineage>
</organism>
<dbReference type="InterPro" id="IPR050301">
    <property type="entry name" value="NTE"/>
</dbReference>
<dbReference type="PANTHER" id="PTHR14226:SF29">
    <property type="entry name" value="NEUROPATHY TARGET ESTERASE SWS"/>
    <property type="match status" value="1"/>
</dbReference>
<dbReference type="Proteomes" id="UP001189429">
    <property type="component" value="Unassembled WGS sequence"/>
</dbReference>
<feature type="short sequence motif" description="DGA/G" evidence="4">
    <location>
        <begin position="178"/>
        <end position="180"/>
    </location>
</feature>
<evidence type="ECO:0000259" key="5">
    <source>
        <dbReference type="PROSITE" id="PS51635"/>
    </source>
</evidence>
<dbReference type="InterPro" id="IPR016035">
    <property type="entry name" value="Acyl_Trfase/lysoPLipase"/>
</dbReference>